<accession>A0AA38GJ89</accession>
<dbReference type="AlphaFoldDB" id="A0AA38GJ89"/>
<sequence length="868" mass="98387">MPSHFIQKNHDESQIIGELDTRVQTRRRITNGSEKGYFSLLSKVESKNFLEARHDKHWLKAIEEELYQIEKNETWELVPRPKNQNVIGTKWVFRNKLNEDGQVTRNKARLVCKGYAQVEGVDFEETFAPIARLEAIKIFLAFTVFKNFKVYQMDVKSSFLNGNLEEEVYIEQPEGFLLSENEDYVCRLKKTLYGLKQAPRAWYSRLDQHLHDQRFKRGHADNILYIKTEDEHQLIMVVYVDDIIFGGDNEEMSRKFAEDMQKEFEMSMLGELSFFLGLQIYQSNKGIFISQTKYVKEMLKKFGMEECAPVITPMITGTKLSKDDESPDADQSLYRSMIGSLLYVTISRLDIIRKQQATSWLSALEFATETQDGDNCQEAYHEFSTGDNVLERFVDWKGRAARKDRHGGIRSNPLYLWRISIEQHMYGFNCCVYNGFVVMEGFDNIAFLATAVNLVSYFNGFMNLKIAEAANTLTNYMGTAFLLALFGGFVSDSYITRFKTCIIFASGEFLIVHIIQGYIIMTIQAHYGSLKPPICNPLDPTSVCVKVSGGKAAMMFTGLYLIALGNGGVKAALPALGGDQFDETDSKERRKISTFFNYFLLSLCVGAAVGVTVVVWLMNNKGWDVGFGICAAGVFIGIISLAAGITTYRNKVPGGSPLTRIAQLLSAMQRLRLPENPGDLYEVHDKESYLLKEKLVHTNQFKFLDKAAILKDNYMETENNMKPNPWRLCTVTQVEETKVLVRMLPVFASTIIMNTCLAQLQTFSVSQGITMDTSMGKNFHIPPGSLTAIPLLIIIIITPFYDRVFVPVARRFTGHETGITHLAKSWSWISIFDHFNEHCCSGGGEEKKCGYRQRTGGFNTPVHGPPSN</sequence>
<feature type="transmembrane region" description="Helical" evidence="6">
    <location>
        <begin position="739"/>
        <end position="760"/>
    </location>
</feature>
<keyword evidence="3 6" id="KW-0812">Transmembrane</keyword>
<dbReference type="Gene3D" id="1.20.1250.20">
    <property type="entry name" value="MFS general substrate transporter like domains"/>
    <property type="match status" value="1"/>
</dbReference>
<evidence type="ECO:0000256" key="2">
    <source>
        <dbReference type="ARBA" id="ARBA00005982"/>
    </source>
</evidence>
<evidence type="ECO:0000256" key="3">
    <source>
        <dbReference type="ARBA" id="ARBA00022692"/>
    </source>
</evidence>
<evidence type="ECO:0000256" key="4">
    <source>
        <dbReference type="ARBA" id="ARBA00022989"/>
    </source>
</evidence>
<dbReference type="InterPro" id="IPR043502">
    <property type="entry name" value="DNA/RNA_pol_sf"/>
</dbReference>
<keyword evidence="9" id="KW-1185">Reference proteome</keyword>
<evidence type="ECO:0000256" key="6">
    <source>
        <dbReference type="SAM" id="Phobius"/>
    </source>
</evidence>
<name>A0AA38GJ89_TAXCH</name>
<feature type="transmembrane region" description="Helical" evidence="6">
    <location>
        <begin position="502"/>
        <end position="521"/>
    </location>
</feature>
<protein>
    <recommendedName>
        <fullName evidence="7">Reverse transcriptase Ty1/copia-type domain-containing protein</fullName>
    </recommendedName>
</protein>
<dbReference type="SUPFAM" id="SSF56672">
    <property type="entry name" value="DNA/RNA polymerases"/>
    <property type="match status" value="1"/>
</dbReference>
<dbReference type="GO" id="GO:0016020">
    <property type="term" value="C:membrane"/>
    <property type="evidence" value="ECO:0007669"/>
    <property type="project" value="UniProtKB-SubCell"/>
</dbReference>
<dbReference type="InterPro" id="IPR000109">
    <property type="entry name" value="POT_fam"/>
</dbReference>
<evidence type="ECO:0000256" key="1">
    <source>
        <dbReference type="ARBA" id="ARBA00004141"/>
    </source>
</evidence>
<reference evidence="8 9" key="1">
    <citation type="journal article" date="2021" name="Nat. Plants">
        <title>The Taxus genome provides insights into paclitaxel biosynthesis.</title>
        <authorList>
            <person name="Xiong X."/>
            <person name="Gou J."/>
            <person name="Liao Q."/>
            <person name="Li Y."/>
            <person name="Zhou Q."/>
            <person name="Bi G."/>
            <person name="Li C."/>
            <person name="Du R."/>
            <person name="Wang X."/>
            <person name="Sun T."/>
            <person name="Guo L."/>
            <person name="Liang H."/>
            <person name="Lu P."/>
            <person name="Wu Y."/>
            <person name="Zhang Z."/>
            <person name="Ro D.K."/>
            <person name="Shang Y."/>
            <person name="Huang S."/>
            <person name="Yan J."/>
        </authorList>
    </citation>
    <scope>NUCLEOTIDE SEQUENCE [LARGE SCALE GENOMIC DNA]</scope>
    <source>
        <strain evidence="8">Ta-2019</strain>
    </source>
</reference>
<evidence type="ECO:0000313" key="8">
    <source>
        <dbReference type="EMBL" id="KAH9322868.1"/>
    </source>
</evidence>
<feature type="transmembrane region" description="Helical" evidence="6">
    <location>
        <begin position="625"/>
        <end position="648"/>
    </location>
</feature>
<evidence type="ECO:0000259" key="7">
    <source>
        <dbReference type="Pfam" id="PF07727"/>
    </source>
</evidence>
<evidence type="ECO:0000256" key="5">
    <source>
        <dbReference type="ARBA" id="ARBA00023136"/>
    </source>
</evidence>
<dbReference type="SUPFAM" id="SSF103473">
    <property type="entry name" value="MFS general substrate transporter"/>
    <property type="match status" value="1"/>
</dbReference>
<gene>
    <name evidence="8" type="ORF">KI387_017507</name>
</gene>
<keyword evidence="5 6" id="KW-0472">Membrane</keyword>
<evidence type="ECO:0000313" key="9">
    <source>
        <dbReference type="Proteomes" id="UP000824469"/>
    </source>
</evidence>
<feature type="domain" description="Reverse transcriptase Ty1/copia-type" evidence="7">
    <location>
        <begin position="72"/>
        <end position="315"/>
    </location>
</feature>
<dbReference type="EMBL" id="JAHRHJ020000003">
    <property type="protein sequence ID" value="KAH9322868.1"/>
    <property type="molecule type" value="Genomic_DNA"/>
</dbReference>
<feature type="transmembrane region" description="Helical" evidence="6">
    <location>
        <begin position="476"/>
        <end position="496"/>
    </location>
</feature>
<keyword evidence="4 6" id="KW-1133">Transmembrane helix</keyword>
<dbReference type="InterPro" id="IPR013103">
    <property type="entry name" value="RVT_2"/>
</dbReference>
<dbReference type="InterPro" id="IPR036259">
    <property type="entry name" value="MFS_trans_sf"/>
</dbReference>
<feature type="transmembrane region" description="Helical" evidence="6">
    <location>
        <begin position="595"/>
        <end position="619"/>
    </location>
</feature>
<proteinExistence type="inferred from homology"/>
<dbReference type="PANTHER" id="PTHR11654">
    <property type="entry name" value="OLIGOPEPTIDE TRANSPORTER-RELATED"/>
    <property type="match status" value="1"/>
</dbReference>
<dbReference type="Pfam" id="PF00854">
    <property type="entry name" value="PTR2"/>
    <property type="match status" value="1"/>
</dbReference>
<comment type="similarity">
    <text evidence="2">Belongs to the major facilitator superfamily. Proton-dependent oligopeptide transporter (POT/PTR) (TC 2.A.17) family.</text>
</comment>
<dbReference type="GO" id="GO:0022857">
    <property type="term" value="F:transmembrane transporter activity"/>
    <property type="evidence" value="ECO:0007669"/>
    <property type="project" value="InterPro"/>
</dbReference>
<comment type="caution">
    <text evidence="8">The sequence shown here is derived from an EMBL/GenBank/DDBJ whole genome shotgun (WGS) entry which is preliminary data.</text>
</comment>
<dbReference type="Pfam" id="PF07727">
    <property type="entry name" value="RVT_2"/>
    <property type="match status" value="1"/>
</dbReference>
<feature type="transmembrane region" description="Helical" evidence="6">
    <location>
        <begin position="780"/>
        <end position="801"/>
    </location>
</feature>
<comment type="subcellular location">
    <subcellularLocation>
        <location evidence="1">Membrane</location>
        <topology evidence="1">Multi-pass membrane protein</topology>
    </subcellularLocation>
</comment>
<dbReference type="Proteomes" id="UP000824469">
    <property type="component" value="Unassembled WGS sequence"/>
</dbReference>
<organism evidence="8 9">
    <name type="scientific">Taxus chinensis</name>
    <name type="common">Chinese yew</name>
    <name type="synonym">Taxus wallichiana var. chinensis</name>
    <dbReference type="NCBI Taxonomy" id="29808"/>
    <lineage>
        <taxon>Eukaryota</taxon>
        <taxon>Viridiplantae</taxon>
        <taxon>Streptophyta</taxon>
        <taxon>Embryophyta</taxon>
        <taxon>Tracheophyta</taxon>
        <taxon>Spermatophyta</taxon>
        <taxon>Pinopsida</taxon>
        <taxon>Pinidae</taxon>
        <taxon>Conifers II</taxon>
        <taxon>Cupressales</taxon>
        <taxon>Taxaceae</taxon>
        <taxon>Taxus</taxon>
    </lineage>
</organism>